<evidence type="ECO:0000313" key="2">
    <source>
        <dbReference type="EMBL" id="KAG9986757.1"/>
    </source>
</evidence>
<organism evidence="2 3">
    <name type="scientific">Aureobasidium melanogenum</name>
    <name type="common">Aureobasidium pullulans var. melanogenum</name>
    <dbReference type="NCBI Taxonomy" id="46634"/>
    <lineage>
        <taxon>Eukaryota</taxon>
        <taxon>Fungi</taxon>
        <taxon>Dikarya</taxon>
        <taxon>Ascomycota</taxon>
        <taxon>Pezizomycotina</taxon>
        <taxon>Dothideomycetes</taxon>
        <taxon>Dothideomycetidae</taxon>
        <taxon>Dothideales</taxon>
        <taxon>Saccotheciaceae</taxon>
        <taxon>Aureobasidium</taxon>
    </lineage>
</organism>
<feature type="region of interest" description="Disordered" evidence="1">
    <location>
        <begin position="250"/>
        <end position="282"/>
    </location>
</feature>
<keyword evidence="3" id="KW-1185">Reference proteome</keyword>
<dbReference type="Proteomes" id="UP000729357">
    <property type="component" value="Unassembled WGS sequence"/>
</dbReference>
<dbReference type="AlphaFoldDB" id="A0A9P8G162"/>
<accession>A0A9P8G162</accession>
<dbReference type="EMBL" id="JAHFXS010000279">
    <property type="protein sequence ID" value="KAG9986757.1"/>
    <property type="molecule type" value="Genomic_DNA"/>
</dbReference>
<gene>
    <name evidence="2" type="ORF">KCU98_g3808</name>
</gene>
<proteinExistence type="predicted"/>
<reference evidence="2" key="1">
    <citation type="journal article" date="2021" name="J Fungi (Basel)">
        <title>Virulence traits and population genomics of the black yeast Aureobasidium melanogenum.</title>
        <authorList>
            <person name="Cernosa A."/>
            <person name="Sun X."/>
            <person name="Gostincar C."/>
            <person name="Fang C."/>
            <person name="Gunde-Cimerman N."/>
            <person name="Song Z."/>
        </authorList>
    </citation>
    <scope>NUCLEOTIDE SEQUENCE</scope>
    <source>
        <strain evidence="2">EXF-9298</strain>
    </source>
</reference>
<feature type="non-terminal residue" evidence="2">
    <location>
        <position position="282"/>
    </location>
</feature>
<sequence>MATREQASELWSALEACDHSLSNVRRIWTSFVQLDEAEQRQFTEEACLSTGGFRYLQSKLVSYSTTLKSLLVDFKVSSTALNWPPNLDVLGTIQAELLAEGVQVDHLQDRRDEIKAYIRSLAVSKVETPVCAGQETACSCRAPPPSSTAWKSVLVSSSLSQRHVTDLANQFSSLFEPQALHWPSLVGTAIDSTAPKLLSEKTAIAAVKQEQLLPYKHSTTPFRKDSMDPNAASLVSRLSNAMANMALSVSLQNKPHSSRPPPQRSSSAVFRGLGNEERATGD</sequence>
<protein>
    <submittedName>
        <fullName evidence="2">Uncharacterized protein</fullName>
    </submittedName>
</protein>
<evidence type="ECO:0000313" key="3">
    <source>
        <dbReference type="Proteomes" id="UP000729357"/>
    </source>
</evidence>
<reference evidence="2" key="2">
    <citation type="submission" date="2021-08" db="EMBL/GenBank/DDBJ databases">
        <authorList>
            <person name="Gostincar C."/>
            <person name="Sun X."/>
            <person name="Song Z."/>
            <person name="Gunde-Cimerman N."/>
        </authorList>
    </citation>
    <scope>NUCLEOTIDE SEQUENCE</scope>
    <source>
        <strain evidence="2">EXF-9298</strain>
    </source>
</reference>
<name>A0A9P8G162_AURME</name>
<evidence type="ECO:0000256" key="1">
    <source>
        <dbReference type="SAM" id="MobiDB-lite"/>
    </source>
</evidence>
<comment type="caution">
    <text evidence="2">The sequence shown here is derived from an EMBL/GenBank/DDBJ whole genome shotgun (WGS) entry which is preliminary data.</text>
</comment>